<keyword evidence="3" id="KW-1185">Reference proteome</keyword>
<dbReference type="GO" id="GO:0005992">
    <property type="term" value="P:trehalose biosynthetic process"/>
    <property type="evidence" value="ECO:0007669"/>
    <property type="project" value="InterPro"/>
</dbReference>
<dbReference type="Proteomes" id="UP000765509">
    <property type="component" value="Unassembled WGS sequence"/>
</dbReference>
<gene>
    <name evidence="2" type="ORF">O181_008414</name>
</gene>
<sequence length="169" mass="19083">MYYQVYSFSLFVCYILVGVGATESALESAPIQDFAKGLPPFQPEEKMLICLDYDGTLKPQQPGELTAEERRESFQTLQTLANNPNYHVYIISARPFKNLKDEFGEIEGLKLGGSYGVELGSTASDEPVVIFEHPQIKELRRCVKQVFNQEGEWKAFTNPMKQALNFDAS</sequence>
<keyword evidence="1" id="KW-0732">Signal</keyword>
<name>A0A9Q3GIU6_9BASI</name>
<protein>
    <recommendedName>
        <fullName evidence="4">Trehalose-phosphatase</fullName>
    </recommendedName>
</protein>
<evidence type="ECO:0008006" key="4">
    <source>
        <dbReference type="Google" id="ProtNLM"/>
    </source>
</evidence>
<dbReference type="InterPro" id="IPR003337">
    <property type="entry name" value="Trehalose_PPase"/>
</dbReference>
<dbReference type="OrthoDB" id="2499136at2759"/>
<dbReference type="EMBL" id="AVOT02001946">
    <property type="protein sequence ID" value="MBW0468699.1"/>
    <property type="molecule type" value="Genomic_DNA"/>
</dbReference>
<evidence type="ECO:0000313" key="3">
    <source>
        <dbReference type="Proteomes" id="UP000765509"/>
    </source>
</evidence>
<dbReference type="InterPro" id="IPR023214">
    <property type="entry name" value="HAD_sf"/>
</dbReference>
<comment type="caution">
    <text evidence="2">The sequence shown here is derived from an EMBL/GenBank/DDBJ whole genome shotgun (WGS) entry which is preliminary data.</text>
</comment>
<dbReference type="Gene3D" id="3.40.50.1000">
    <property type="entry name" value="HAD superfamily/HAD-like"/>
    <property type="match status" value="1"/>
</dbReference>
<evidence type="ECO:0000313" key="2">
    <source>
        <dbReference type="EMBL" id="MBW0468699.1"/>
    </source>
</evidence>
<reference evidence="2" key="1">
    <citation type="submission" date="2021-03" db="EMBL/GenBank/DDBJ databases">
        <title>Draft genome sequence of rust myrtle Austropuccinia psidii MF-1, a brazilian biotype.</title>
        <authorList>
            <person name="Quecine M.C."/>
            <person name="Pachon D.M.R."/>
            <person name="Bonatelli M.L."/>
            <person name="Correr F.H."/>
            <person name="Franceschini L.M."/>
            <person name="Leite T.F."/>
            <person name="Margarido G.R.A."/>
            <person name="Almeida C.A."/>
            <person name="Ferrarezi J.A."/>
            <person name="Labate C.A."/>
        </authorList>
    </citation>
    <scope>NUCLEOTIDE SEQUENCE</scope>
    <source>
        <strain evidence="2">MF-1</strain>
    </source>
</reference>
<proteinExistence type="predicted"/>
<evidence type="ECO:0000256" key="1">
    <source>
        <dbReference type="SAM" id="SignalP"/>
    </source>
</evidence>
<organism evidence="2 3">
    <name type="scientific">Austropuccinia psidii MF-1</name>
    <dbReference type="NCBI Taxonomy" id="1389203"/>
    <lineage>
        <taxon>Eukaryota</taxon>
        <taxon>Fungi</taxon>
        <taxon>Dikarya</taxon>
        <taxon>Basidiomycota</taxon>
        <taxon>Pucciniomycotina</taxon>
        <taxon>Pucciniomycetes</taxon>
        <taxon>Pucciniales</taxon>
        <taxon>Sphaerophragmiaceae</taxon>
        <taxon>Austropuccinia</taxon>
    </lineage>
</organism>
<dbReference type="InterPro" id="IPR036412">
    <property type="entry name" value="HAD-like_sf"/>
</dbReference>
<feature type="signal peptide" evidence="1">
    <location>
        <begin position="1"/>
        <end position="21"/>
    </location>
</feature>
<dbReference type="Pfam" id="PF02358">
    <property type="entry name" value="Trehalose_PPase"/>
    <property type="match status" value="1"/>
</dbReference>
<dbReference type="AlphaFoldDB" id="A0A9Q3GIU6"/>
<feature type="chain" id="PRO_5040315357" description="Trehalose-phosphatase" evidence="1">
    <location>
        <begin position="22"/>
        <end position="169"/>
    </location>
</feature>
<dbReference type="SUPFAM" id="SSF56784">
    <property type="entry name" value="HAD-like"/>
    <property type="match status" value="1"/>
</dbReference>
<accession>A0A9Q3GIU6</accession>